<protein>
    <submittedName>
        <fullName evidence="1">Uncharacterized protein</fullName>
    </submittedName>
</protein>
<evidence type="ECO:0000313" key="1">
    <source>
        <dbReference type="EMBL" id="SDC09147.1"/>
    </source>
</evidence>
<reference evidence="1 2" key="1">
    <citation type="submission" date="2016-10" db="EMBL/GenBank/DDBJ databases">
        <authorList>
            <person name="de Groot N.N."/>
        </authorList>
    </citation>
    <scope>NUCLEOTIDE SEQUENCE [LARGE SCALE GENOMIC DNA]</scope>
    <source>
        <strain evidence="1 2">R5</strain>
    </source>
</reference>
<gene>
    <name evidence="1" type="ORF">SAMN05216337_1001231</name>
</gene>
<name>A0A1G6IRM1_9BRAD</name>
<accession>A0A1G6IRM1</accession>
<sequence length="77" mass="8419">MAKVFRLPDPADVWQFTVEVSRRPDGQHAARLVDCRASLIETGNTASAAKLREIADLLEQGIVTMRADADALTTSHI</sequence>
<dbReference type="EMBL" id="FMZW01000001">
    <property type="protein sequence ID" value="SDC09147.1"/>
    <property type="molecule type" value="Genomic_DNA"/>
</dbReference>
<dbReference type="Proteomes" id="UP000199245">
    <property type="component" value="Unassembled WGS sequence"/>
</dbReference>
<organism evidence="1 2">
    <name type="scientific">Bradyrhizobium brasilense</name>
    <dbReference type="NCBI Taxonomy" id="1419277"/>
    <lineage>
        <taxon>Bacteria</taxon>
        <taxon>Pseudomonadati</taxon>
        <taxon>Pseudomonadota</taxon>
        <taxon>Alphaproteobacteria</taxon>
        <taxon>Hyphomicrobiales</taxon>
        <taxon>Nitrobacteraceae</taxon>
        <taxon>Bradyrhizobium</taxon>
    </lineage>
</organism>
<dbReference type="AlphaFoldDB" id="A0A1G6IRM1"/>
<proteinExistence type="predicted"/>
<evidence type="ECO:0000313" key="2">
    <source>
        <dbReference type="Proteomes" id="UP000199245"/>
    </source>
</evidence>
<dbReference type="RefSeq" id="WP_092077787.1">
    <property type="nucleotide sequence ID" value="NZ_FMZW01000001.1"/>
</dbReference>